<accession>A0ACB6V8N6</accession>
<dbReference type="EMBL" id="QVQA01000012">
    <property type="protein sequence ID" value="KAF5101418.1"/>
    <property type="molecule type" value="Genomic_DNA"/>
</dbReference>
<evidence type="ECO:0000313" key="1">
    <source>
        <dbReference type="EMBL" id="KAF5101418.1"/>
    </source>
</evidence>
<keyword evidence="2" id="KW-1185">Reference proteome</keyword>
<reference evidence="1 2" key="1">
    <citation type="journal article" date="2020" name="Front. Microbiol.">
        <title>Phenotypic and Genetic Characterization of the Cheese Ripening Yeast Geotrichum candidum.</title>
        <authorList>
            <person name="Perkins V."/>
            <person name="Vignola S."/>
            <person name="Lessard M.H."/>
            <person name="Plante P.L."/>
            <person name="Corbeil J."/>
            <person name="Dugat-Bony E."/>
            <person name="Frenette M."/>
            <person name="Labrie S."/>
        </authorList>
    </citation>
    <scope>NUCLEOTIDE SEQUENCE [LARGE SCALE GENOMIC DNA]</scope>
    <source>
        <strain evidence="1 2">LMA-1147</strain>
    </source>
</reference>
<gene>
    <name evidence="1" type="ORF">D0Z00_000897</name>
</gene>
<proteinExistence type="predicted"/>
<comment type="caution">
    <text evidence="1">The sequence shown here is derived from an EMBL/GenBank/DDBJ whole genome shotgun (WGS) entry which is preliminary data.</text>
</comment>
<organism evidence="1 2">
    <name type="scientific">Geotrichum galactomycetum</name>
    <dbReference type="NCBI Taxonomy" id="27317"/>
    <lineage>
        <taxon>Eukaryota</taxon>
        <taxon>Fungi</taxon>
        <taxon>Dikarya</taxon>
        <taxon>Ascomycota</taxon>
        <taxon>Saccharomycotina</taxon>
        <taxon>Dipodascomycetes</taxon>
        <taxon>Dipodascales</taxon>
        <taxon>Dipodascaceae</taxon>
        <taxon>Geotrichum</taxon>
    </lineage>
</organism>
<protein>
    <submittedName>
        <fullName evidence="1">Uncharacterized protein</fullName>
    </submittedName>
</protein>
<sequence>MLASATKKSFQRRLYSTINLNTTSQASPAPNKFRSVLKQASKLFALFTIAYGSGIYYASVNDKFNQPFVKYVPLAGKIIDFLEEREYQNNIAARARRIQLEKEDALDTFYYRRSKVTSKLSTKPPVSSITSAVDSNNSASSSADTKSDATSALSSTKDPLSPKRFFDAVSGTVGEDRDYLPLVLLPDDQDKYLNKAAMSLNELISSFNSSAISEDTMLSVSQSLATVAKENATVAPHYAQVIMHKSQEFDRLYRSYRLIWDEYLDNQSDTTFRSNPVLHNYSRKLAEEITETEMLLVNLINSGRNGNDLDVSDAEYVKFKDSRDKSKKKIASTPALPHNFHNSTEALNSTIQPAASGGNSVSKEYGGFDGSDVSLQLRLTLTLLVSALQQHSSVPLGPYIEGVREAVAPYQDLPSKEKQIQEALKTISIPDELDLQPILHDILSFDKK</sequence>
<evidence type="ECO:0000313" key="2">
    <source>
        <dbReference type="Proteomes" id="UP000744676"/>
    </source>
</evidence>
<dbReference type="Proteomes" id="UP000744676">
    <property type="component" value="Unassembled WGS sequence"/>
</dbReference>
<name>A0ACB6V8N6_9ASCO</name>